<proteinExistence type="predicted"/>
<sequence>MERETIQKDQITLRAIHSFEGGADDFHGNGLDRWRTVAEGGGLSRHVAEQQRVVVAGGVAEGGGLLRHVAEQQRVVVVGGGDEHRHAFDDDVSHDATDHHGRALVPAMHVLLLVQVTHWPNGNKDFFTGET</sequence>
<keyword evidence="2" id="KW-1185">Reference proteome</keyword>
<reference evidence="1" key="1">
    <citation type="submission" date="2015-04" db="UniProtKB">
        <authorList>
            <consortium name="EnsemblPlants"/>
        </authorList>
    </citation>
    <scope>IDENTIFICATION</scope>
</reference>
<dbReference type="Gramene" id="OMERI02G14360.1">
    <property type="protein sequence ID" value="OMERI02G14360.1"/>
    <property type="gene ID" value="OMERI02G14360"/>
</dbReference>
<dbReference type="Proteomes" id="UP000008021">
    <property type="component" value="Chromosome 2"/>
</dbReference>
<reference evidence="1" key="2">
    <citation type="submission" date="2018-05" db="EMBL/GenBank/DDBJ databases">
        <title>OmerRS3 (Oryza meridionalis Reference Sequence Version 3).</title>
        <authorList>
            <person name="Zhang J."/>
            <person name="Kudrna D."/>
            <person name="Lee S."/>
            <person name="Talag J."/>
            <person name="Welchert J."/>
            <person name="Wing R.A."/>
        </authorList>
    </citation>
    <scope>NUCLEOTIDE SEQUENCE [LARGE SCALE GENOMIC DNA]</scope>
    <source>
        <strain evidence="1">cv. OR44</strain>
    </source>
</reference>
<evidence type="ECO:0000313" key="2">
    <source>
        <dbReference type="Proteomes" id="UP000008021"/>
    </source>
</evidence>
<accession>A0A0E0CJL3</accession>
<dbReference type="EnsemblPlants" id="OMERI02G14360.1">
    <property type="protein sequence ID" value="OMERI02G14360.1"/>
    <property type="gene ID" value="OMERI02G14360"/>
</dbReference>
<dbReference type="AlphaFoldDB" id="A0A0E0CJL3"/>
<protein>
    <submittedName>
        <fullName evidence="1">Uncharacterized protein</fullName>
    </submittedName>
</protein>
<evidence type="ECO:0000313" key="1">
    <source>
        <dbReference type="EnsemblPlants" id="OMERI02G14360.1"/>
    </source>
</evidence>
<name>A0A0E0CJL3_9ORYZ</name>
<dbReference type="HOGENOM" id="CLU_2188161_0_0_1"/>
<organism evidence="1">
    <name type="scientific">Oryza meridionalis</name>
    <dbReference type="NCBI Taxonomy" id="40149"/>
    <lineage>
        <taxon>Eukaryota</taxon>
        <taxon>Viridiplantae</taxon>
        <taxon>Streptophyta</taxon>
        <taxon>Embryophyta</taxon>
        <taxon>Tracheophyta</taxon>
        <taxon>Spermatophyta</taxon>
        <taxon>Magnoliopsida</taxon>
        <taxon>Liliopsida</taxon>
        <taxon>Poales</taxon>
        <taxon>Poaceae</taxon>
        <taxon>BOP clade</taxon>
        <taxon>Oryzoideae</taxon>
        <taxon>Oryzeae</taxon>
        <taxon>Oryzinae</taxon>
        <taxon>Oryza</taxon>
    </lineage>
</organism>